<feature type="transmembrane region" description="Helical" evidence="9">
    <location>
        <begin position="135"/>
        <end position="154"/>
    </location>
</feature>
<evidence type="ECO:0000256" key="3">
    <source>
        <dbReference type="ARBA" id="ARBA00022553"/>
    </source>
</evidence>
<evidence type="ECO:0000259" key="12">
    <source>
        <dbReference type="Pfam" id="PF07730"/>
    </source>
</evidence>
<keyword evidence="7" id="KW-0067">ATP-binding</keyword>
<dbReference type="SUPFAM" id="SSF55874">
    <property type="entry name" value="ATPase domain of HSP90 chaperone/DNA topoisomerase II/histidine kinase"/>
    <property type="match status" value="1"/>
</dbReference>
<dbReference type="Pfam" id="PF07730">
    <property type="entry name" value="HisKA_3"/>
    <property type="match status" value="1"/>
</dbReference>
<keyword evidence="14" id="KW-1185">Reference proteome</keyword>
<evidence type="ECO:0000256" key="8">
    <source>
        <dbReference type="ARBA" id="ARBA00023012"/>
    </source>
</evidence>
<feature type="transmembrane region" description="Helical" evidence="9">
    <location>
        <begin position="63"/>
        <end position="91"/>
    </location>
</feature>
<dbReference type="EMBL" id="CM001440">
    <property type="protein sequence ID" value="EHR59229.1"/>
    <property type="molecule type" value="Genomic_DNA"/>
</dbReference>
<dbReference type="HOGENOM" id="CLU_000445_20_1_11"/>
<dbReference type="PANTHER" id="PTHR24421:SF10">
    <property type="entry name" value="NITRATE_NITRITE SENSOR PROTEIN NARQ"/>
    <property type="match status" value="1"/>
</dbReference>
<dbReference type="eggNOG" id="COG4585">
    <property type="taxonomic scope" value="Bacteria"/>
</dbReference>
<dbReference type="Gene3D" id="3.30.565.10">
    <property type="entry name" value="Histidine kinase-like ATPase, C-terminal domain"/>
    <property type="match status" value="1"/>
</dbReference>
<keyword evidence="6 13" id="KW-0418">Kinase</keyword>
<keyword evidence="3" id="KW-0597">Phosphoprotein</keyword>
<dbReference type="InterPro" id="IPR003594">
    <property type="entry name" value="HATPase_dom"/>
</dbReference>
<dbReference type="EC" id="2.7.13.3" evidence="2"/>
<feature type="chain" id="PRO_5003600937" description="histidine kinase" evidence="10">
    <location>
        <begin position="24"/>
        <end position="404"/>
    </location>
</feature>
<evidence type="ECO:0000256" key="7">
    <source>
        <dbReference type="ARBA" id="ARBA00022840"/>
    </source>
</evidence>
<comment type="catalytic activity">
    <reaction evidence="1">
        <text>ATP + protein L-histidine = ADP + protein N-phospho-L-histidine.</text>
        <dbReference type="EC" id="2.7.13.3"/>
    </reaction>
</comment>
<sequence>MLGVLVTVLAVGTSVLSSLYVFAAETYVPHSEQLDVTWRPALGVLAALTAGVLLCWRHSRPVVVTGVAVIPPVVFVADALAALISLAALTAHRRDRVGWLGVAAVFVATTVGVAHDAHRHADVSVIKIIFGADGVPFVVVVLVAALLTAIPAALGTHRGTKRELARHTQAERALQAEMARKDERSRIAREMHDVLGHRLSLLSLHAGALEVMAPQESDRAAEVARTVRTTARQSLEDLRQVIGVLKDGRGFGSQAPDRPRRYGPPGLTDLPTLIGNTREAGLPVNVTVLVDNAGEAPETLATTAYRVVQESLTNVLKHAPSTTVDVTVRGGPGVGLTVEIGNPLPESAPAEAPIGSGSGLAGLAERVAQLEGTISYGSTEQGRFAVKAWLPWAQGGDAGGVRAG</sequence>
<evidence type="ECO:0000259" key="11">
    <source>
        <dbReference type="Pfam" id="PF02518"/>
    </source>
</evidence>
<keyword evidence="9" id="KW-1133">Transmembrane helix</keyword>
<dbReference type="InterPro" id="IPR011712">
    <property type="entry name" value="Sig_transdc_His_kin_sub3_dim/P"/>
</dbReference>
<keyword evidence="9" id="KW-0812">Transmembrane</keyword>
<accession>H5XDZ8</accession>
<feature type="domain" description="Histidine kinase/HSP90-like ATPase" evidence="11">
    <location>
        <begin position="302"/>
        <end position="392"/>
    </location>
</feature>
<evidence type="ECO:0000256" key="2">
    <source>
        <dbReference type="ARBA" id="ARBA00012438"/>
    </source>
</evidence>
<dbReference type="OrthoDB" id="227596at2"/>
<dbReference type="InterPro" id="IPR036890">
    <property type="entry name" value="HATPase_C_sf"/>
</dbReference>
<keyword evidence="4" id="KW-0808">Transferase</keyword>
<reference evidence="13 14" key="1">
    <citation type="submission" date="2011-11" db="EMBL/GenBank/DDBJ databases">
        <title>The Noncontiguous Finished sequence of Saccharomonospora cyanea NA-134.</title>
        <authorList>
            <consortium name="US DOE Joint Genome Institute"/>
            <person name="Lucas S."/>
            <person name="Han J."/>
            <person name="Lapidus A."/>
            <person name="Cheng J.-F."/>
            <person name="Goodwin L."/>
            <person name="Pitluck S."/>
            <person name="Peters L."/>
            <person name="Ovchinnikova G."/>
            <person name="Lu M."/>
            <person name="Detter J.C."/>
            <person name="Han C."/>
            <person name="Tapia R."/>
            <person name="Land M."/>
            <person name="Hauser L."/>
            <person name="Kyrpides N."/>
            <person name="Ivanova N."/>
            <person name="Pagani I."/>
            <person name="Brambilla E.-M."/>
            <person name="Klenk H.-P."/>
            <person name="Woyke T."/>
        </authorList>
    </citation>
    <scope>NUCLEOTIDE SEQUENCE [LARGE SCALE GENOMIC DNA]</scope>
    <source>
        <strain evidence="13 14">NA-134</strain>
    </source>
</reference>
<feature type="signal peptide" evidence="10">
    <location>
        <begin position="1"/>
        <end position="23"/>
    </location>
</feature>
<dbReference type="PANTHER" id="PTHR24421">
    <property type="entry name" value="NITRATE/NITRITE SENSOR PROTEIN NARX-RELATED"/>
    <property type="match status" value="1"/>
</dbReference>
<keyword evidence="8" id="KW-0902">Two-component regulatory system</keyword>
<dbReference type="Pfam" id="PF02518">
    <property type="entry name" value="HATPase_c"/>
    <property type="match status" value="1"/>
</dbReference>
<evidence type="ECO:0000256" key="5">
    <source>
        <dbReference type="ARBA" id="ARBA00022741"/>
    </source>
</evidence>
<gene>
    <name evidence="13" type="ORF">SaccyDRAFT_0294</name>
</gene>
<organism evidence="13 14">
    <name type="scientific">Saccharomonospora cyanea NA-134</name>
    <dbReference type="NCBI Taxonomy" id="882082"/>
    <lineage>
        <taxon>Bacteria</taxon>
        <taxon>Bacillati</taxon>
        <taxon>Actinomycetota</taxon>
        <taxon>Actinomycetes</taxon>
        <taxon>Pseudonocardiales</taxon>
        <taxon>Pseudonocardiaceae</taxon>
        <taxon>Saccharomonospora</taxon>
    </lineage>
</organism>
<dbReference type="GO" id="GO:0000155">
    <property type="term" value="F:phosphorelay sensor kinase activity"/>
    <property type="evidence" value="ECO:0007669"/>
    <property type="project" value="InterPro"/>
</dbReference>
<dbReference type="Gene3D" id="1.20.5.1930">
    <property type="match status" value="1"/>
</dbReference>
<evidence type="ECO:0000256" key="4">
    <source>
        <dbReference type="ARBA" id="ARBA00022679"/>
    </source>
</evidence>
<keyword evidence="5" id="KW-0547">Nucleotide-binding</keyword>
<evidence type="ECO:0000256" key="1">
    <source>
        <dbReference type="ARBA" id="ARBA00000085"/>
    </source>
</evidence>
<keyword evidence="10" id="KW-0732">Signal</keyword>
<dbReference type="AlphaFoldDB" id="H5XDZ8"/>
<feature type="domain" description="Signal transduction histidine kinase subgroup 3 dimerisation and phosphoacceptor" evidence="12">
    <location>
        <begin position="183"/>
        <end position="247"/>
    </location>
</feature>
<feature type="transmembrane region" description="Helical" evidence="9">
    <location>
        <begin position="97"/>
        <end position="114"/>
    </location>
</feature>
<protein>
    <recommendedName>
        <fullName evidence="2">histidine kinase</fullName>
        <ecNumber evidence="2">2.7.13.3</ecNumber>
    </recommendedName>
</protein>
<dbReference type="GO" id="GO:0046983">
    <property type="term" value="F:protein dimerization activity"/>
    <property type="evidence" value="ECO:0007669"/>
    <property type="project" value="InterPro"/>
</dbReference>
<evidence type="ECO:0000256" key="9">
    <source>
        <dbReference type="SAM" id="Phobius"/>
    </source>
</evidence>
<dbReference type="Proteomes" id="UP000002791">
    <property type="component" value="Chromosome"/>
</dbReference>
<dbReference type="STRING" id="882082.SaccyDRAFT_0294"/>
<keyword evidence="9" id="KW-0472">Membrane</keyword>
<proteinExistence type="predicted"/>
<evidence type="ECO:0000313" key="13">
    <source>
        <dbReference type="EMBL" id="EHR59229.1"/>
    </source>
</evidence>
<dbReference type="GO" id="GO:0016020">
    <property type="term" value="C:membrane"/>
    <property type="evidence" value="ECO:0007669"/>
    <property type="project" value="InterPro"/>
</dbReference>
<evidence type="ECO:0000313" key="14">
    <source>
        <dbReference type="Proteomes" id="UP000002791"/>
    </source>
</evidence>
<dbReference type="InterPro" id="IPR050482">
    <property type="entry name" value="Sensor_HK_TwoCompSys"/>
</dbReference>
<evidence type="ECO:0000256" key="10">
    <source>
        <dbReference type="SAM" id="SignalP"/>
    </source>
</evidence>
<dbReference type="CDD" id="cd16917">
    <property type="entry name" value="HATPase_UhpB-NarQ-NarX-like"/>
    <property type="match status" value="1"/>
</dbReference>
<dbReference type="GO" id="GO:0005524">
    <property type="term" value="F:ATP binding"/>
    <property type="evidence" value="ECO:0007669"/>
    <property type="project" value="UniProtKB-KW"/>
</dbReference>
<name>H5XDZ8_9PSEU</name>
<evidence type="ECO:0000256" key="6">
    <source>
        <dbReference type="ARBA" id="ARBA00022777"/>
    </source>
</evidence>